<keyword evidence="1" id="KW-0175">Coiled coil</keyword>
<reference evidence="4" key="2">
    <citation type="submission" date="2022-01" db="EMBL/GenBank/DDBJ databases">
        <authorList>
            <person name="Hirooka S."/>
            <person name="Miyagishima S.Y."/>
        </authorList>
    </citation>
    <scope>NUCLEOTIDE SEQUENCE</scope>
    <source>
        <strain evidence="4">NBRC 102759</strain>
    </source>
</reference>
<reference evidence="4" key="1">
    <citation type="journal article" date="2022" name="Proc. Natl. Acad. Sci. U.S.A.">
        <title>Life cycle and functional genomics of the unicellular red alga Galdieria for elucidating algal and plant evolution and industrial use.</title>
        <authorList>
            <person name="Hirooka S."/>
            <person name="Itabashi T."/>
            <person name="Ichinose T.M."/>
            <person name="Onuma R."/>
            <person name="Fujiwara T."/>
            <person name="Yamashita S."/>
            <person name="Jong L.W."/>
            <person name="Tomita R."/>
            <person name="Iwane A.H."/>
            <person name="Miyagishima S.Y."/>
        </authorList>
    </citation>
    <scope>NUCLEOTIDE SEQUENCE</scope>
    <source>
        <strain evidence="4">NBRC 102759</strain>
    </source>
</reference>
<dbReference type="SMART" id="SM00271">
    <property type="entry name" value="DnaJ"/>
    <property type="match status" value="1"/>
</dbReference>
<proteinExistence type="predicted"/>
<dbReference type="SUPFAM" id="SSF46565">
    <property type="entry name" value="Chaperone J-domain"/>
    <property type="match status" value="1"/>
</dbReference>
<evidence type="ECO:0000313" key="4">
    <source>
        <dbReference type="EMBL" id="GJQ11245.1"/>
    </source>
</evidence>
<dbReference type="AlphaFoldDB" id="A0A9C7UQ65"/>
<dbReference type="OrthoDB" id="5751at2759"/>
<evidence type="ECO:0000313" key="5">
    <source>
        <dbReference type="Proteomes" id="UP001061958"/>
    </source>
</evidence>
<dbReference type="PANTHER" id="PTHR43096">
    <property type="entry name" value="DNAJ HOMOLOG 1, MITOCHONDRIAL-RELATED"/>
    <property type="match status" value="1"/>
</dbReference>
<dbReference type="PROSITE" id="PS50076">
    <property type="entry name" value="DNAJ_2"/>
    <property type="match status" value="1"/>
</dbReference>
<keyword evidence="5" id="KW-1185">Reference proteome</keyword>
<dbReference type="EMBL" id="BQMJ01000022">
    <property type="protein sequence ID" value="GJQ11245.1"/>
    <property type="molecule type" value="Genomic_DNA"/>
</dbReference>
<dbReference type="GO" id="GO:0051082">
    <property type="term" value="F:unfolded protein binding"/>
    <property type="evidence" value="ECO:0007669"/>
    <property type="project" value="TreeGrafter"/>
</dbReference>
<comment type="caution">
    <text evidence="4">The sequence shown here is derived from an EMBL/GenBank/DDBJ whole genome shotgun (WGS) entry which is preliminary data.</text>
</comment>
<dbReference type="Gene3D" id="1.10.287.110">
    <property type="entry name" value="DnaJ domain"/>
    <property type="match status" value="1"/>
</dbReference>
<dbReference type="InterPro" id="IPR036869">
    <property type="entry name" value="J_dom_sf"/>
</dbReference>
<sequence length="336" mass="39450">MAWIVGIPIIQMTFTTTGSSSSSRFGWRKLTKRSHCYLCDKLSKTTKVVWSRKHNDFGKALRCYCRVEESYYRLLGVEPNADWDTIKRAYRKKALECHPDVCKDPNAKEKFVRILHAYQVLSKQKRSGTSRESKSPQSTKETHGDFMKEWRKKNPYPEDLDDDWASLWNDIVDMAKKTTESWKKSTLEETSGSFLEDILSFIQDQLVGLSSKEQEEDFEAVLRSGNPELVRKEIEHRESLLYQLQKKWEASEAVLKAKDRILEVLKQLYDNYIGQAHIQDELNRQINLAQSERDKLYVKISSIQQQRQREMDKVNRLKTQLDVDNELQKLKEEMGI</sequence>
<gene>
    <name evidence="4" type="ORF">GpartN1_g3036.t1</name>
</gene>
<dbReference type="Pfam" id="PF00226">
    <property type="entry name" value="DnaJ"/>
    <property type="match status" value="1"/>
</dbReference>
<organism evidence="4 5">
    <name type="scientific">Galdieria partita</name>
    <dbReference type="NCBI Taxonomy" id="83374"/>
    <lineage>
        <taxon>Eukaryota</taxon>
        <taxon>Rhodophyta</taxon>
        <taxon>Bangiophyceae</taxon>
        <taxon>Galdieriales</taxon>
        <taxon>Galdieriaceae</taxon>
        <taxon>Galdieria</taxon>
    </lineage>
</organism>
<feature type="coiled-coil region" evidence="1">
    <location>
        <begin position="279"/>
        <end position="320"/>
    </location>
</feature>
<dbReference type="InterPro" id="IPR001623">
    <property type="entry name" value="DnaJ_domain"/>
</dbReference>
<protein>
    <recommendedName>
        <fullName evidence="3">J domain-containing protein</fullName>
    </recommendedName>
</protein>
<dbReference type="Proteomes" id="UP001061958">
    <property type="component" value="Unassembled WGS sequence"/>
</dbReference>
<feature type="region of interest" description="Disordered" evidence="2">
    <location>
        <begin position="123"/>
        <end position="152"/>
    </location>
</feature>
<evidence type="ECO:0000256" key="1">
    <source>
        <dbReference type="SAM" id="Coils"/>
    </source>
</evidence>
<dbReference type="GO" id="GO:0042026">
    <property type="term" value="P:protein refolding"/>
    <property type="evidence" value="ECO:0007669"/>
    <property type="project" value="TreeGrafter"/>
</dbReference>
<feature type="domain" description="J" evidence="3">
    <location>
        <begin position="70"/>
        <end position="144"/>
    </location>
</feature>
<evidence type="ECO:0000256" key="2">
    <source>
        <dbReference type="SAM" id="MobiDB-lite"/>
    </source>
</evidence>
<dbReference type="GO" id="GO:0005737">
    <property type="term" value="C:cytoplasm"/>
    <property type="evidence" value="ECO:0007669"/>
    <property type="project" value="TreeGrafter"/>
</dbReference>
<accession>A0A9C7UQ65</accession>
<evidence type="ECO:0000259" key="3">
    <source>
        <dbReference type="PROSITE" id="PS50076"/>
    </source>
</evidence>
<dbReference type="CDD" id="cd06257">
    <property type="entry name" value="DnaJ"/>
    <property type="match status" value="1"/>
</dbReference>
<feature type="compositionally biased region" description="Basic and acidic residues" evidence="2">
    <location>
        <begin position="129"/>
        <end position="149"/>
    </location>
</feature>
<dbReference type="PANTHER" id="PTHR43096:SF58">
    <property type="entry name" value="CHAPERONE DNAJ-DOMAIN SUPERFAMILY PROTEIN"/>
    <property type="match status" value="1"/>
</dbReference>
<dbReference type="PRINTS" id="PR00625">
    <property type="entry name" value="JDOMAIN"/>
</dbReference>
<name>A0A9C7UQ65_9RHOD</name>